<dbReference type="Pfam" id="PF12729">
    <property type="entry name" value="4HB_MCP_1"/>
    <property type="match status" value="1"/>
</dbReference>
<dbReference type="GO" id="GO:0005886">
    <property type="term" value="C:plasma membrane"/>
    <property type="evidence" value="ECO:0007669"/>
    <property type="project" value="UniProtKB-SubCell"/>
</dbReference>
<feature type="domain" description="HAMP" evidence="10">
    <location>
        <begin position="208"/>
        <end position="261"/>
    </location>
</feature>
<dbReference type="PROSITE" id="PS50111">
    <property type="entry name" value="CHEMOTAXIS_TRANSDUC_2"/>
    <property type="match status" value="1"/>
</dbReference>
<evidence type="ECO:0000313" key="12">
    <source>
        <dbReference type="Proteomes" id="UP000267250"/>
    </source>
</evidence>
<dbReference type="InterPro" id="IPR003660">
    <property type="entry name" value="HAMP_dom"/>
</dbReference>
<protein>
    <recommendedName>
        <fullName evidence="13">Chemotaxis protein</fullName>
    </recommendedName>
</protein>
<evidence type="ECO:0008006" key="13">
    <source>
        <dbReference type="Google" id="ProtNLM"/>
    </source>
</evidence>
<dbReference type="PROSITE" id="PS50885">
    <property type="entry name" value="HAMP"/>
    <property type="match status" value="1"/>
</dbReference>
<dbReference type="PRINTS" id="PR00260">
    <property type="entry name" value="CHEMTRNSDUCR"/>
</dbReference>
<dbReference type="Gene3D" id="1.10.287.950">
    <property type="entry name" value="Methyl-accepting chemotaxis protein"/>
    <property type="match status" value="1"/>
</dbReference>
<dbReference type="InterPro" id="IPR004090">
    <property type="entry name" value="Chemotax_Me-accpt_rcpt"/>
</dbReference>
<keyword evidence="6" id="KW-0175">Coiled coil</keyword>
<gene>
    <name evidence="11" type="ORF">BBF96_03840</name>
</gene>
<keyword evidence="7" id="KW-1133">Transmembrane helix</keyword>
<feature type="transmembrane region" description="Helical" evidence="7">
    <location>
        <begin position="12"/>
        <end position="33"/>
    </location>
</feature>
<dbReference type="PROSITE" id="PS50192">
    <property type="entry name" value="T_SNARE"/>
    <property type="match status" value="1"/>
</dbReference>
<dbReference type="PANTHER" id="PTHR32089">
    <property type="entry name" value="METHYL-ACCEPTING CHEMOTAXIS PROTEIN MCPB"/>
    <property type="match status" value="1"/>
</dbReference>
<dbReference type="Proteomes" id="UP000267250">
    <property type="component" value="Chromosome"/>
</dbReference>
<comment type="similarity">
    <text evidence="4">Belongs to the methyl-accepting chemotaxis (MCP) protein family.</text>
</comment>
<reference evidence="11 12" key="1">
    <citation type="submission" date="2016-07" db="EMBL/GenBank/DDBJ databases">
        <title>Genome and transcriptome analysis of iron-reducing fermentative bacteria Anoxybacter fermentans.</title>
        <authorList>
            <person name="Zeng X."/>
            <person name="Shao Z."/>
        </authorList>
    </citation>
    <scope>NUCLEOTIDE SEQUENCE [LARGE SCALE GENOMIC DNA]</scope>
    <source>
        <strain evidence="11 12">DY22613</strain>
    </source>
</reference>
<keyword evidence="2" id="KW-1003">Cell membrane</keyword>
<dbReference type="PANTHER" id="PTHR32089:SF112">
    <property type="entry name" value="LYSOZYME-LIKE PROTEIN-RELATED"/>
    <property type="match status" value="1"/>
</dbReference>
<dbReference type="InterPro" id="IPR024478">
    <property type="entry name" value="HlyB_4HB_MCP"/>
</dbReference>
<evidence type="ECO:0000256" key="7">
    <source>
        <dbReference type="SAM" id="Phobius"/>
    </source>
</evidence>
<feature type="domain" description="Methyl-accepting transducer" evidence="8">
    <location>
        <begin position="273"/>
        <end position="531"/>
    </location>
</feature>
<evidence type="ECO:0000256" key="6">
    <source>
        <dbReference type="SAM" id="Coils"/>
    </source>
</evidence>
<dbReference type="SMART" id="SM00304">
    <property type="entry name" value="HAMP"/>
    <property type="match status" value="2"/>
</dbReference>
<evidence type="ECO:0000259" key="9">
    <source>
        <dbReference type="PROSITE" id="PS50192"/>
    </source>
</evidence>
<keyword evidence="2" id="KW-0997">Cell inner membrane</keyword>
<feature type="transmembrane region" description="Helical" evidence="7">
    <location>
        <begin position="186"/>
        <end position="207"/>
    </location>
</feature>
<keyword evidence="7" id="KW-0472">Membrane</keyword>
<keyword evidence="12" id="KW-1185">Reference proteome</keyword>
<evidence type="ECO:0000313" key="11">
    <source>
        <dbReference type="EMBL" id="AZR72593.1"/>
    </source>
</evidence>
<dbReference type="GO" id="GO:0007165">
    <property type="term" value="P:signal transduction"/>
    <property type="evidence" value="ECO:0007669"/>
    <property type="project" value="UniProtKB-KW"/>
</dbReference>
<evidence type="ECO:0000256" key="1">
    <source>
        <dbReference type="ARBA" id="ARBA00004429"/>
    </source>
</evidence>
<dbReference type="InterPro" id="IPR000727">
    <property type="entry name" value="T_SNARE_dom"/>
</dbReference>
<dbReference type="AlphaFoldDB" id="A0A3S9SW96"/>
<dbReference type="RefSeq" id="WP_164730890.1">
    <property type="nucleotide sequence ID" value="NZ_CP016379.1"/>
</dbReference>
<organism evidence="11 12">
    <name type="scientific">Anoxybacter fermentans</name>
    <dbReference type="NCBI Taxonomy" id="1323375"/>
    <lineage>
        <taxon>Bacteria</taxon>
        <taxon>Bacillati</taxon>
        <taxon>Bacillota</taxon>
        <taxon>Clostridia</taxon>
        <taxon>Halanaerobiales</taxon>
        <taxon>Anoxybacter</taxon>
    </lineage>
</organism>
<dbReference type="Pfam" id="PF00672">
    <property type="entry name" value="HAMP"/>
    <property type="match status" value="1"/>
</dbReference>
<dbReference type="GO" id="GO:0006935">
    <property type="term" value="P:chemotaxis"/>
    <property type="evidence" value="ECO:0007669"/>
    <property type="project" value="InterPro"/>
</dbReference>
<evidence type="ECO:0000259" key="8">
    <source>
        <dbReference type="PROSITE" id="PS50111"/>
    </source>
</evidence>
<dbReference type="EMBL" id="CP016379">
    <property type="protein sequence ID" value="AZR72593.1"/>
    <property type="molecule type" value="Genomic_DNA"/>
</dbReference>
<dbReference type="KEGG" id="aft:BBF96_03840"/>
<keyword evidence="7" id="KW-0812">Transmembrane</keyword>
<evidence type="ECO:0000256" key="4">
    <source>
        <dbReference type="ARBA" id="ARBA00029447"/>
    </source>
</evidence>
<dbReference type="InterPro" id="IPR004089">
    <property type="entry name" value="MCPsignal_dom"/>
</dbReference>
<dbReference type="GO" id="GO:0004888">
    <property type="term" value="F:transmembrane signaling receptor activity"/>
    <property type="evidence" value="ECO:0007669"/>
    <property type="project" value="InterPro"/>
</dbReference>
<evidence type="ECO:0000256" key="5">
    <source>
        <dbReference type="PROSITE-ProRule" id="PRU00284"/>
    </source>
</evidence>
<dbReference type="SMART" id="SM00283">
    <property type="entry name" value="MA"/>
    <property type="match status" value="1"/>
</dbReference>
<accession>A0A3S9SW96</accession>
<proteinExistence type="inferred from homology"/>
<sequence length="567" mass="63244">MLKNLKLSQKMVLGVILVIMLTCIMGIMGIIYLRNLEILMETMYKHPFTISNTALEIESNIAKMYKEMKDIALATDNSQIENSIKKINELEDKVNKSFEIIYERFLGDKKMIDEAYQAFKDWKLIRDEIIRLTMNDNKTEAAIIQEKSAKEVAVLDSKINELLNFAQNHAEKFYIHASNNAGKARIIVLIMLVVTSLVAFFIAMIIVKSIISPITKLVEFAQEIANGNLAVEEMKYKGKDEIGILAKAFNEMRNNLRAIIEQVTLNMGELSVSSQELSAAVEKINAQTQSINSGTQEIAAGMEETSVSTEEISSSVQEINRSSKDLAQKAEESNRSVKEIESRVSEMKTNAEESWKIARKMYEERQAAILKAIEESKVVKEIEKMAGIISEIANQTNLLALNAAIEAARAREQGQGFAVVADEIRQLAEQSAETVAGIQEITKQVQAAFQNLLKNAESILEFINEKVASDYEILVKTGEQYLQDVEFIRSLVEDLAITTEQISSSIEQVNQAIASVAITVDQAANNSQEISESIAETTKAVEEVAVIAQKQSGLVQNLHMLVQKFKV</sequence>
<evidence type="ECO:0000256" key="3">
    <source>
        <dbReference type="ARBA" id="ARBA00023224"/>
    </source>
</evidence>
<feature type="coiled-coil region" evidence="6">
    <location>
        <begin position="323"/>
        <end position="350"/>
    </location>
</feature>
<comment type="subcellular location">
    <subcellularLocation>
        <location evidence="1">Cell inner membrane</location>
        <topology evidence="1">Multi-pass membrane protein</topology>
    </subcellularLocation>
</comment>
<evidence type="ECO:0000256" key="2">
    <source>
        <dbReference type="ARBA" id="ARBA00022519"/>
    </source>
</evidence>
<evidence type="ECO:0000259" key="10">
    <source>
        <dbReference type="PROSITE" id="PS50885"/>
    </source>
</evidence>
<keyword evidence="3 5" id="KW-0807">Transducer</keyword>
<dbReference type="SUPFAM" id="SSF58104">
    <property type="entry name" value="Methyl-accepting chemotaxis protein (MCP) signaling domain"/>
    <property type="match status" value="1"/>
</dbReference>
<name>A0A3S9SW96_9FIRM</name>
<dbReference type="Pfam" id="PF00015">
    <property type="entry name" value="MCPsignal"/>
    <property type="match status" value="1"/>
</dbReference>
<dbReference type="CDD" id="cd06225">
    <property type="entry name" value="HAMP"/>
    <property type="match status" value="1"/>
</dbReference>
<feature type="domain" description="T-SNARE coiled-coil homology" evidence="9">
    <location>
        <begin position="299"/>
        <end position="361"/>
    </location>
</feature>